<feature type="transmembrane region" description="Helical" evidence="8">
    <location>
        <begin position="239"/>
        <end position="262"/>
    </location>
</feature>
<reference evidence="10" key="1">
    <citation type="submission" date="2022-09" db="EMBL/GenBank/DDBJ databases">
        <title>Complete Genomes of Fervidibacillus albus and Fervidibacillus halotolerans isolated from tidal flat sediments.</title>
        <authorList>
            <person name="Kwon K.K."/>
            <person name="Yang S.-H."/>
            <person name="Park M.J."/>
            <person name="Oh H.-M."/>
        </authorList>
    </citation>
    <scope>NUCLEOTIDE SEQUENCE</scope>
    <source>
        <strain evidence="10">MEBiC13594</strain>
    </source>
</reference>
<feature type="domain" description="EamA" evidence="9">
    <location>
        <begin position="153"/>
        <end position="285"/>
    </location>
</feature>
<dbReference type="GO" id="GO:0005886">
    <property type="term" value="C:plasma membrane"/>
    <property type="evidence" value="ECO:0007669"/>
    <property type="project" value="UniProtKB-SubCell"/>
</dbReference>
<dbReference type="Pfam" id="PF00892">
    <property type="entry name" value="EamA"/>
    <property type="match status" value="2"/>
</dbReference>
<dbReference type="SUPFAM" id="SSF103481">
    <property type="entry name" value="Multidrug resistance efflux transporter EmrE"/>
    <property type="match status" value="2"/>
</dbReference>
<dbReference type="AlphaFoldDB" id="A0A9E8LY34"/>
<keyword evidence="7 8" id="KW-0472">Membrane</keyword>
<protein>
    <submittedName>
        <fullName evidence="10">EamA family transporter RarD</fullName>
    </submittedName>
</protein>
<keyword evidence="6 8" id="KW-1133">Transmembrane helix</keyword>
<evidence type="ECO:0000256" key="3">
    <source>
        <dbReference type="ARBA" id="ARBA00022448"/>
    </source>
</evidence>
<feature type="transmembrane region" description="Helical" evidence="8">
    <location>
        <begin position="180"/>
        <end position="200"/>
    </location>
</feature>
<dbReference type="PANTHER" id="PTHR22911">
    <property type="entry name" value="ACYL-MALONYL CONDENSING ENZYME-RELATED"/>
    <property type="match status" value="1"/>
</dbReference>
<keyword evidence="3" id="KW-0813">Transport</keyword>
<keyword evidence="4" id="KW-1003">Cell membrane</keyword>
<dbReference type="NCBIfam" id="TIGR00688">
    <property type="entry name" value="rarD"/>
    <property type="match status" value="1"/>
</dbReference>
<dbReference type="InterPro" id="IPR004626">
    <property type="entry name" value="RarD"/>
</dbReference>
<feature type="transmembrane region" description="Helical" evidence="8">
    <location>
        <begin position="74"/>
        <end position="93"/>
    </location>
</feature>
<evidence type="ECO:0000259" key="9">
    <source>
        <dbReference type="Pfam" id="PF00892"/>
    </source>
</evidence>
<dbReference type="RefSeq" id="WP_275419806.1">
    <property type="nucleotide sequence ID" value="NZ_CP106877.1"/>
</dbReference>
<evidence type="ECO:0000313" key="10">
    <source>
        <dbReference type="EMBL" id="WAA11691.1"/>
    </source>
</evidence>
<feature type="transmembrane region" description="Helical" evidence="8">
    <location>
        <begin position="36"/>
        <end position="54"/>
    </location>
</feature>
<evidence type="ECO:0000256" key="5">
    <source>
        <dbReference type="ARBA" id="ARBA00022692"/>
    </source>
</evidence>
<feature type="transmembrane region" description="Helical" evidence="8">
    <location>
        <begin position="105"/>
        <end position="122"/>
    </location>
</feature>
<keyword evidence="11" id="KW-1185">Reference proteome</keyword>
<evidence type="ECO:0000256" key="6">
    <source>
        <dbReference type="ARBA" id="ARBA00022989"/>
    </source>
</evidence>
<dbReference type="InterPro" id="IPR000620">
    <property type="entry name" value="EamA_dom"/>
</dbReference>
<evidence type="ECO:0000256" key="4">
    <source>
        <dbReference type="ARBA" id="ARBA00022475"/>
    </source>
</evidence>
<proteinExistence type="inferred from homology"/>
<evidence type="ECO:0000256" key="7">
    <source>
        <dbReference type="ARBA" id="ARBA00023136"/>
    </source>
</evidence>
<sequence length="303" mass="34197">MQREAGVIYAVLAYCLWGFLPIYWKLIDHVSSDEILTHRIIWSFVFSILLLVVINGRHQIMDTIRSLRKDLKQVVIIFTASMIITTNWFVYIWAVNAGHVTDASLGYYMNPLVSVLFGVIFFKERLNRTQSLSFLLASIGVIILTVSHGSFPLIAFGLAITFGFYGLLKKLVQMDALTGLAIETFFVVPVAFGYFLYLQLTGRSAFLSGSLFTDIVLIGAGLATLLPLLFFAKGVQRIPLYYVGILQYIAPTLMLLLGVFLYHESFSTVQFASFSFIWLALIIFTYPNIKALYKKRQKGEASM</sequence>
<dbReference type="KEGG" id="fhl:OE105_08655"/>
<evidence type="ECO:0000256" key="8">
    <source>
        <dbReference type="SAM" id="Phobius"/>
    </source>
</evidence>
<feature type="domain" description="EamA" evidence="9">
    <location>
        <begin position="6"/>
        <end position="145"/>
    </location>
</feature>
<feature type="transmembrane region" description="Helical" evidence="8">
    <location>
        <begin position="268"/>
        <end position="289"/>
    </location>
</feature>
<name>A0A9E8LY34_9BACI</name>
<evidence type="ECO:0000256" key="1">
    <source>
        <dbReference type="ARBA" id="ARBA00004651"/>
    </source>
</evidence>
<comment type="similarity">
    <text evidence="2">Belongs to the EamA transporter family.</text>
</comment>
<gene>
    <name evidence="10" type="primary">rarD</name>
    <name evidence="10" type="ORF">OE105_08655</name>
</gene>
<organism evidence="10 11">
    <name type="scientific">Fervidibacillus halotolerans</name>
    <dbReference type="NCBI Taxonomy" id="2980027"/>
    <lineage>
        <taxon>Bacteria</taxon>
        <taxon>Bacillati</taxon>
        <taxon>Bacillota</taxon>
        <taxon>Bacilli</taxon>
        <taxon>Bacillales</taxon>
        <taxon>Bacillaceae</taxon>
        <taxon>Fervidibacillus</taxon>
    </lineage>
</organism>
<keyword evidence="5 8" id="KW-0812">Transmembrane</keyword>
<accession>A0A9E8LY34</accession>
<dbReference type="InterPro" id="IPR037185">
    <property type="entry name" value="EmrE-like"/>
</dbReference>
<comment type="subcellular location">
    <subcellularLocation>
        <location evidence="1">Cell membrane</location>
        <topology evidence="1">Multi-pass membrane protein</topology>
    </subcellularLocation>
</comment>
<feature type="transmembrane region" description="Helical" evidence="8">
    <location>
        <begin position="206"/>
        <end position="232"/>
    </location>
</feature>
<feature type="transmembrane region" description="Helical" evidence="8">
    <location>
        <begin position="151"/>
        <end position="168"/>
    </location>
</feature>
<dbReference type="PANTHER" id="PTHR22911:SF137">
    <property type="entry name" value="SOLUTE CARRIER FAMILY 35 MEMBER G2-RELATED"/>
    <property type="match status" value="1"/>
</dbReference>
<feature type="transmembrane region" description="Helical" evidence="8">
    <location>
        <begin position="7"/>
        <end position="24"/>
    </location>
</feature>
<dbReference type="EMBL" id="CP106877">
    <property type="protein sequence ID" value="WAA11691.1"/>
    <property type="molecule type" value="Genomic_DNA"/>
</dbReference>
<evidence type="ECO:0000256" key="2">
    <source>
        <dbReference type="ARBA" id="ARBA00007362"/>
    </source>
</evidence>
<dbReference type="Proteomes" id="UP001164726">
    <property type="component" value="Chromosome"/>
</dbReference>
<evidence type="ECO:0000313" key="11">
    <source>
        <dbReference type="Proteomes" id="UP001164726"/>
    </source>
</evidence>
<feature type="transmembrane region" description="Helical" evidence="8">
    <location>
        <begin position="129"/>
        <end position="145"/>
    </location>
</feature>